<feature type="region of interest" description="Disordered" evidence="1">
    <location>
        <begin position="61"/>
        <end position="89"/>
    </location>
</feature>
<accession>A0A4Y2C0C3</accession>
<dbReference type="Proteomes" id="UP000499080">
    <property type="component" value="Unassembled WGS sequence"/>
</dbReference>
<dbReference type="AlphaFoldDB" id="A0A4Y2C0C3"/>
<keyword evidence="3" id="KW-1185">Reference proteome</keyword>
<evidence type="ECO:0000256" key="1">
    <source>
        <dbReference type="SAM" id="MobiDB-lite"/>
    </source>
</evidence>
<evidence type="ECO:0000313" key="3">
    <source>
        <dbReference type="Proteomes" id="UP000499080"/>
    </source>
</evidence>
<proteinExistence type="predicted"/>
<feature type="non-terminal residue" evidence="2">
    <location>
        <position position="1"/>
    </location>
</feature>
<sequence length="89" mass="9766">LRPISLEAPLRPPFCISTKLYRLGRRKGGCFRGRFCFAEDPSKRMLSTTVNLIPLESGGACPGLNGGREKNTESGPDRIFLRGDKSSPN</sequence>
<gene>
    <name evidence="2" type="ORF">AVEN_118947_1</name>
</gene>
<feature type="compositionally biased region" description="Basic and acidic residues" evidence="1">
    <location>
        <begin position="67"/>
        <end position="89"/>
    </location>
</feature>
<comment type="caution">
    <text evidence="2">The sequence shown here is derived from an EMBL/GenBank/DDBJ whole genome shotgun (WGS) entry which is preliminary data.</text>
</comment>
<protein>
    <submittedName>
        <fullName evidence="2">Uncharacterized protein</fullName>
    </submittedName>
</protein>
<evidence type="ECO:0000313" key="2">
    <source>
        <dbReference type="EMBL" id="GBL96824.1"/>
    </source>
</evidence>
<dbReference type="EMBL" id="BGPR01000124">
    <property type="protein sequence ID" value="GBL96824.1"/>
    <property type="molecule type" value="Genomic_DNA"/>
</dbReference>
<reference evidence="2 3" key="1">
    <citation type="journal article" date="2019" name="Sci. Rep.">
        <title>Orb-weaving spider Araneus ventricosus genome elucidates the spidroin gene catalogue.</title>
        <authorList>
            <person name="Kono N."/>
            <person name="Nakamura H."/>
            <person name="Ohtoshi R."/>
            <person name="Moran D.A.P."/>
            <person name="Shinohara A."/>
            <person name="Yoshida Y."/>
            <person name="Fujiwara M."/>
            <person name="Mori M."/>
            <person name="Tomita M."/>
            <person name="Arakawa K."/>
        </authorList>
    </citation>
    <scope>NUCLEOTIDE SEQUENCE [LARGE SCALE GENOMIC DNA]</scope>
</reference>
<name>A0A4Y2C0C3_ARAVE</name>
<organism evidence="2 3">
    <name type="scientific">Araneus ventricosus</name>
    <name type="common">Orbweaver spider</name>
    <name type="synonym">Epeira ventricosa</name>
    <dbReference type="NCBI Taxonomy" id="182803"/>
    <lineage>
        <taxon>Eukaryota</taxon>
        <taxon>Metazoa</taxon>
        <taxon>Ecdysozoa</taxon>
        <taxon>Arthropoda</taxon>
        <taxon>Chelicerata</taxon>
        <taxon>Arachnida</taxon>
        <taxon>Araneae</taxon>
        <taxon>Araneomorphae</taxon>
        <taxon>Entelegynae</taxon>
        <taxon>Araneoidea</taxon>
        <taxon>Araneidae</taxon>
        <taxon>Araneus</taxon>
    </lineage>
</organism>